<keyword evidence="2" id="KW-0472">Membrane</keyword>
<proteinExistence type="predicted"/>
<feature type="transmembrane region" description="Helical" evidence="2">
    <location>
        <begin position="6"/>
        <end position="27"/>
    </location>
</feature>
<keyword evidence="2" id="KW-1133">Transmembrane helix</keyword>
<dbReference type="EMBL" id="UYRX01001264">
    <property type="protein sequence ID" value="VDK88966.1"/>
    <property type="molecule type" value="Genomic_DNA"/>
</dbReference>
<dbReference type="OrthoDB" id="5868397at2759"/>
<evidence type="ECO:0000256" key="2">
    <source>
        <dbReference type="SAM" id="Phobius"/>
    </source>
</evidence>
<name>A0A3P6TLK7_LITSI</name>
<evidence type="ECO:0000256" key="1">
    <source>
        <dbReference type="SAM" id="MobiDB-lite"/>
    </source>
</evidence>
<dbReference type="Proteomes" id="UP000277928">
    <property type="component" value="Unassembled WGS sequence"/>
</dbReference>
<evidence type="ECO:0000313" key="3">
    <source>
        <dbReference type="EMBL" id="VDK88966.1"/>
    </source>
</evidence>
<accession>A0A3P6TLK7</accession>
<dbReference type="OMA" id="PIECDLA"/>
<keyword evidence="2" id="KW-0812">Transmembrane</keyword>
<protein>
    <submittedName>
        <fullName evidence="3">Uncharacterized protein</fullName>
    </submittedName>
</protein>
<dbReference type="AlphaFoldDB" id="A0A3P6TLK7"/>
<sequence>MDVDYSVEYAVDYGSCMLLLLFVHIMVDHQKRVQLLRQQLDDSIRLYYCQQHATVNRNSNSNSGGGRTVTWGDGKMNRRILHLLFQDETYACVQIMGNTTTKSSSAVVMTKLSNNNCDTVEKLDLVVKSTASPLQVIVNCATQQHHTTPEATINFIATGFNSPIGSIDSGMSSLSSSNNSPASSPGCSPISINCPPFQYIVEQQMISRGRSTSEGESVTIGLKSILKKSIPTYITGTGGRSLRSYSECQSGESGEMKVIIAEMNSAGCTPRKKHVSFSERLVQERSFRPNSSILGQKKRSQRKQKNKLKKKGILALEDSSTDVEVRHRLNCERVDSMCSANCNDYEDEMDPIECDLAACVLNDPLLVTDQVKQADCHMTAEIHKHIIRINSD</sequence>
<feature type="compositionally biased region" description="Basic residues" evidence="1">
    <location>
        <begin position="296"/>
        <end position="310"/>
    </location>
</feature>
<keyword evidence="4" id="KW-1185">Reference proteome</keyword>
<evidence type="ECO:0000313" key="4">
    <source>
        <dbReference type="Proteomes" id="UP000277928"/>
    </source>
</evidence>
<gene>
    <name evidence="3" type="ORF">NLS_LOCUS8918</name>
</gene>
<feature type="region of interest" description="Disordered" evidence="1">
    <location>
        <begin position="288"/>
        <end position="310"/>
    </location>
</feature>
<organism evidence="3 4">
    <name type="scientific">Litomosoides sigmodontis</name>
    <name type="common">Filarial nematode worm</name>
    <dbReference type="NCBI Taxonomy" id="42156"/>
    <lineage>
        <taxon>Eukaryota</taxon>
        <taxon>Metazoa</taxon>
        <taxon>Ecdysozoa</taxon>
        <taxon>Nematoda</taxon>
        <taxon>Chromadorea</taxon>
        <taxon>Rhabditida</taxon>
        <taxon>Spirurina</taxon>
        <taxon>Spiruromorpha</taxon>
        <taxon>Filarioidea</taxon>
        <taxon>Onchocercidae</taxon>
        <taxon>Litomosoides</taxon>
    </lineage>
</organism>
<reference evidence="3 4" key="1">
    <citation type="submission" date="2018-08" db="EMBL/GenBank/DDBJ databases">
        <authorList>
            <person name="Laetsch R D."/>
            <person name="Stevens L."/>
            <person name="Kumar S."/>
            <person name="Blaxter L. M."/>
        </authorList>
    </citation>
    <scope>NUCLEOTIDE SEQUENCE [LARGE SCALE GENOMIC DNA]</scope>
</reference>